<evidence type="ECO:0000256" key="5">
    <source>
        <dbReference type="ARBA" id="ARBA00023163"/>
    </source>
</evidence>
<evidence type="ECO:0000256" key="1">
    <source>
        <dbReference type="ARBA" id="ARBA00004123"/>
    </source>
</evidence>
<keyword evidence="11" id="KW-1185">Reference proteome</keyword>
<dbReference type="GO" id="GO:0006367">
    <property type="term" value="P:transcription initiation at RNA polymerase II promoter"/>
    <property type="evidence" value="ECO:0007669"/>
    <property type="project" value="UniProtKB-UniRule"/>
</dbReference>
<dbReference type="SUPFAM" id="SSF142897">
    <property type="entry name" value="TFB5-like"/>
    <property type="match status" value="1"/>
</dbReference>
<feature type="transmembrane region" description="Helical" evidence="9">
    <location>
        <begin position="24"/>
        <end position="46"/>
    </location>
</feature>
<dbReference type="GO" id="GO:0000439">
    <property type="term" value="C:transcription factor TFIIH core complex"/>
    <property type="evidence" value="ECO:0007669"/>
    <property type="project" value="UniProtKB-UniRule"/>
</dbReference>
<keyword evidence="4 8" id="KW-0805">Transcription regulation</keyword>
<dbReference type="PANTHER" id="PTHR28580">
    <property type="entry name" value="GENERAL TRANSCRIPTION FACTOR IIH SUBUNIT 5"/>
    <property type="match status" value="1"/>
</dbReference>
<evidence type="ECO:0000256" key="2">
    <source>
        <dbReference type="ARBA" id="ARBA00007470"/>
    </source>
</evidence>
<evidence type="ECO:0000256" key="3">
    <source>
        <dbReference type="ARBA" id="ARBA00022763"/>
    </source>
</evidence>
<dbReference type="InterPro" id="IPR009400">
    <property type="entry name" value="TFIIH_TTDA/Tfb5"/>
</dbReference>
<keyword evidence="7 8" id="KW-0539">Nucleus</keyword>
<name>A0AAV7EG04_ARIFI</name>
<proteinExistence type="inferred from homology"/>
<evidence type="ECO:0000256" key="6">
    <source>
        <dbReference type="ARBA" id="ARBA00023204"/>
    </source>
</evidence>
<evidence type="ECO:0000256" key="7">
    <source>
        <dbReference type="ARBA" id="ARBA00023242"/>
    </source>
</evidence>
<accession>A0AAV7EG04</accession>
<keyword evidence="3 8" id="KW-0227">DNA damage</keyword>
<dbReference type="SMART" id="SM01395">
    <property type="entry name" value="Tbf5"/>
    <property type="match status" value="1"/>
</dbReference>
<organism evidence="10 11">
    <name type="scientific">Aristolochia fimbriata</name>
    <name type="common">White veined hardy Dutchman's pipe vine</name>
    <dbReference type="NCBI Taxonomy" id="158543"/>
    <lineage>
        <taxon>Eukaryota</taxon>
        <taxon>Viridiplantae</taxon>
        <taxon>Streptophyta</taxon>
        <taxon>Embryophyta</taxon>
        <taxon>Tracheophyta</taxon>
        <taxon>Spermatophyta</taxon>
        <taxon>Magnoliopsida</taxon>
        <taxon>Magnoliidae</taxon>
        <taxon>Piperales</taxon>
        <taxon>Aristolochiaceae</taxon>
        <taxon>Aristolochia</taxon>
    </lineage>
</organism>
<dbReference type="FunFam" id="3.30.70.1220:FF:000003">
    <property type="entry name" value="General transcription and DNA repair factor IIH subunit TFB5"/>
    <property type="match status" value="1"/>
</dbReference>
<evidence type="ECO:0000313" key="11">
    <source>
        <dbReference type="Proteomes" id="UP000825729"/>
    </source>
</evidence>
<reference evidence="10 11" key="1">
    <citation type="submission" date="2021-07" db="EMBL/GenBank/DDBJ databases">
        <title>The Aristolochia fimbriata genome: insights into angiosperm evolution, floral development and chemical biosynthesis.</title>
        <authorList>
            <person name="Jiao Y."/>
        </authorList>
    </citation>
    <scope>NUCLEOTIDE SEQUENCE [LARGE SCALE GENOMIC DNA]</scope>
    <source>
        <strain evidence="10">IBCAS-2021</strain>
        <tissue evidence="10">Leaf</tissue>
    </source>
</reference>
<dbReference type="Proteomes" id="UP000825729">
    <property type="component" value="Unassembled WGS sequence"/>
</dbReference>
<keyword evidence="5 8" id="KW-0804">Transcription</keyword>
<keyword evidence="9" id="KW-1133">Transmembrane helix</keyword>
<dbReference type="InterPro" id="IPR035935">
    <property type="entry name" value="TFB5-like_sf"/>
</dbReference>
<gene>
    <name evidence="10" type="ORF">H6P81_013138</name>
</gene>
<keyword evidence="6 8" id="KW-0234">DNA repair</keyword>
<keyword evidence="9" id="KW-0472">Membrane</keyword>
<evidence type="ECO:0000256" key="8">
    <source>
        <dbReference type="RuleBase" id="RU368032"/>
    </source>
</evidence>
<comment type="subcellular location">
    <subcellularLocation>
        <location evidence="1 8">Nucleus</location>
    </subcellularLocation>
</comment>
<comment type="function">
    <text evidence="8">In NER, TFIIH acts by opening DNA around the lesion to allow the excision of the damaged oligonucleotide and its replacement by a new DNA fragment. In transcription, TFIIH has an essential role in transcription initiation. When the pre-initiation complex (PIC) has been established, TFIIH is required for promoter opening and promoter escape.</text>
</comment>
<dbReference type="EMBL" id="JAINDJ010000005">
    <property type="protein sequence ID" value="KAG9447010.1"/>
    <property type="molecule type" value="Genomic_DNA"/>
</dbReference>
<sequence length="114" mass="12805">MIAGRPSPFGARPSPLAHRRSPLFVAYPLLFIFSATVKALCAYIMVNATKGLFISCDVPMAQFIVSYNASLPASQRFILHMLDSTHMFVQPHVAEMIRSRISEFRDQNTYEKPA</sequence>
<keyword evidence="9" id="KW-0812">Transmembrane</keyword>
<comment type="caution">
    <text evidence="10">The sequence shown here is derived from an EMBL/GenBank/DDBJ whole genome shotgun (WGS) entry which is preliminary data.</text>
</comment>
<protein>
    <recommendedName>
        <fullName evidence="8">General transcription and DNA repair factor IIH subunit TFB5</fullName>
    </recommendedName>
</protein>
<evidence type="ECO:0000256" key="4">
    <source>
        <dbReference type="ARBA" id="ARBA00023015"/>
    </source>
</evidence>
<evidence type="ECO:0000313" key="10">
    <source>
        <dbReference type="EMBL" id="KAG9447010.1"/>
    </source>
</evidence>
<dbReference type="GO" id="GO:0005675">
    <property type="term" value="C:transcription factor TFIIH holo complex"/>
    <property type="evidence" value="ECO:0007669"/>
    <property type="project" value="TreeGrafter"/>
</dbReference>
<comment type="subunit">
    <text evidence="8">Component of the 7-subunit TFIIH core complex.</text>
</comment>
<dbReference type="GO" id="GO:0006294">
    <property type="term" value="P:nucleotide-excision repair, preincision complex assembly"/>
    <property type="evidence" value="ECO:0007669"/>
    <property type="project" value="TreeGrafter"/>
</dbReference>
<evidence type="ECO:0000256" key="9">
    <source>
        <dbReference type="SAM" id="Phobius"/>
    </source>
</evidence>
<dbReference type="PANTHER" id="PTHR28580:SF1">
    <property type="entry name" value="GENERAL TRANSCRIPTION FACTOR IIH SUBUNIT 5"/>
    <property type="match status" value="1"/>
</dbReference>
<dbReference type="Pfam" id="PF06331">
    <property type="entry name" value="Tfb5"/>
    <property type="match status" value="1"/>
</dbReference>
<comment type="similarity">
    <text evidence="2 8">Belongs to the TFB5 family.</text>
</comment>
<dbReference type="AlphaFoldDB" id="A0AAV7EG04"/>
<dbReference type="Gene3D" id="3.30.70.1220">
    <property type="entry name" value="TFB5-like"/>
    <property type="match status" value="1"/>
</dbReference>